<dbReference type="InterPro" id="IPR050736">
    <property type="entry name" value="Sensor_HK_Regulatory"/>
</dbReference>
<evidence type="ECO:0000256" key="3">
    <source>
        <dbReference type="ARBA" id="ARBA00022553"/>
    </source>
</evidence>
<dbReference type="SUPFAM" id="SSF55874">
    <property type="entry name" value="ATPase domain of HSP90 chaperone/DNA topoisomerase II/histidine kinase"/>
    <property type="match status" value="1"/>
</dbReference>
<keyword evidence="12" id="KW-1185">Reference proteome</keyword>
<organism evidence="11 12">
    <name type="scientific">Natronorubrum tibetense GA33</name>
    <dbReference type="NCBI Taxonomy" id="1114856"/>
    <lineage>
        <taxon>Archaea</taxon>
        <taxon>Methanobacteriati</taxon>
        <taxon>Methanobacteriota</taxon>
        <taxon>Stenosarchaea group</taxon>
        <taxon>Halobacteria</taxon>
        <taxon>Halobacteriales</taxon>
        <taxon>Natrialbaceae</taxon>
        <taxon>Natronorubrum</taxon>
    </lineage>
</organism>
<dbReference type="Gene3D" id="3.30.565.10">
    <property type="entry name" value="Histidine kinase-like ATPase, C-terminal domain"/>
    <property type="match status" value="1"/>
</dbReference>
<dbReference type="PANTHER" id="PTHR43711">
    <property type="entry name" value="TWO-COMPONENT HISTIDINE KINASE"/>
    <property type="match status" value="1"/>
</dbReference>
<evidence type="ECO:0000256" key="7">
    <source>
        <dbReference type="PROSITE-ProRule" id="PRU00169"/>
    </source>
</evidence>
<feature type="compositionally biased region" description="Polar residues" evidence="8">
    <location>
        <begin position="402"/>
        <end position="414"/>
    </location>
</feature>
<dbReference type="EC" id="2.7.13.3" evidence="2"/>
<evidence type="ECO:0000259" key="10">
    <source>
        <dbReference type="PROSITE" id="PS50110"/>
    </source>
</evidence>
<dbReference type="PANTHER" id="PTHR43711:SF1">
    <property type="entry name" value="HISTIDINE KINASE 1"/>
    <property type="match status" value="1"/>
</dbReference>
<dbReference type="AlphaFoldDB" id="L9WB57"/>
<protein>
    <recommendedName>
        <fullName evidence="2">histidine kinase</fullName>
        <ecNumber evidence="2">2.7.13.3</ecNumber>
    </recommendedName>
</protein>
<dbReference type="InterPro" id="IPR036890">
    <property type="entry name" value="HATPase_C_sf"/>
</dbReference>
<dbReference type="InterPro" id="IPR003661">
    <property type="entry name" value="HisK_dim/P_dom"/>
</dbReference>
<evidence type="ECO:0000256" key="2">
    <source>
        <dbReference type="ARBA" id="ARBA00012438"/>
    </source>
</evidence>
<dbReference type="SUPFAM" id="SSF47384">
    <property type="entry name" value="Homodimeric domain of signal transducing histidine kinase"/>
    <property type="match status" value="1"/>
</dbReference>
<dbReference type="CDD" id="cd00156">
    <property type="entry name" value="REC"/>
    <property type="match status" value="1"/>
</dbReference>
<dbReference type="CDD" id="cd00082">
    <property type="entry name" value="HisKA"/>
    <property type="match status" value="1"/>
</dbReference>
<comment type="caution">
    <text evidence="11">The sequence shown here is derived from an EMBL/GenBank/DDBJ whole genome shotgun (WGS) entry which is preliminary data.</text>
</comment>
<evidence type="ECO:0000259" key="9">
    <source>
        <dbReference type="PROSITE" id="PS50109"/>
    </source>
</evidence>
<dbReference type="Gene3D" id="1.10.287.130">
    <property type="match status" value="1"/>
</dbReference>
<dbReference type="eggNOG" id="arCOG02387">
    <property type="taxonomic scope" value="Archaea"/>
</dbReference>
<dbReference type="SUPFAM" id="SSF52172">
    <property type="entry name" value="CheY-like"/>
    <property type="match status" value="1"/>
</dbReference>
<feature type="domain" description="Histidine kinase" evidence="9">
    <location>
        <begin position="293"/>
        <end position="498"/>
    </location>
</feature>
<evidence type="ECO:0000313" key="12">
    <source>
        <dbReference type="Proteomes" id="UP000011599"/>
    </source>
</evidence>
<dbReference type="CDD" id="cd00075">
    <property type="entry name" value="HATPase"/>
    <property type="match status" value="1"/>
</dbReference>
<proteinExistence type="predicted"/>
<dbReference type="PRINTS" id="PR00344">
    <property type="entry name" value="BCTRLSENSOR"/>
</dbReference>
<dbReference type="Gene3D" id="3.40.50.2300">
    <property type="match status" value="1"/>
</dbReference>
<evidence type="ECO:0000256" key="8">
    <source>
        <dbReference type="SAM" id="MobiDB-lite"/>
    </source>
</evidence>
<dbReference type="Gene3D" id="3.30.450.40">
    <property type="match status" value="1"/>
</dbReference>
<dbReference type="SUPFAM" id="SSF55781">
    <property type="entry name" value="GAF domain-like"/>
    <property type="match status" value="1"/>
</dbReference>
<feature type="domain" description="Response regulatory" evidence="10">
    <location>
        <begin position="1"/>
        <end position="113"/>
    </location>
</feature>
<dbReference type="InterPro" id="IPR011006">
    <property type="entry name" value="CheY-like_superfamily"/>
</dbReference>
<dbReference type="InterPro" id="IPR003594">
    <property type="entry name" value="HATPase_dom"/>
</dbReference>
<feature type="region of interest" description="Disordered" evidence="8">
    <location>
        <begin position="206"/>
        <end position="227"/>
    </location>
</feature>
<reference evidence="11 12" key="1">
    <citation type="journal article" date="2014" name="PLoS Genet.">
        <title>Phylogenetically driven sequencing of extremely halophilic archaea reveals strategies for static and dynamic osmo-response.</title>
        <authorList>
            <person name="Becker E.A."/>
            <person name="Seitzer P.M."/>
            <person name="Tritt A."/>
            <person name="Larsen D."/>
            <person name="Krusor M."/>
            <person name="Yao A.I."/>
            <person name="Wu D."/>
            <person name="Madern D."/>
            <person name="Eisen J.A."/>
            <person name="Darling A.E."/>
            <person name="Facciotti M.T."/>
        </authorList>
    </citation>
    <scope>NUCLEOTIDE SEQUENCE [LARGE SCALE GENOMIC DNA]</scope>
    <source>
        <strain evidence="11 12">GA33</strain>
    </source>
</reference>
<evidence type="ECO:0000256" key="6">
    <source>
        <dbReference type="ARBA" id="ARBA00023012"/>
    </source>
</evidence>
<dbReference type="InterPro" id="IPR005467">
    <property type="entry name" value="His_kinase_dom"/>
</dbReference>
<evidence type="ECO:0000256" key="5">
    <source>
        <dbReference type="ARBA" id="ARBA00022777"/>
    </source>
</evidence>
<comment type="catalytic activity">
    <reaction evidence="1">
        <text>ATP + protein L-histidine = ADP + protein N-phospho-L-histidine.</text>
        <dbReference type="EC" id="2.7.13.3"/>
    </reaction>
</comment>
<comment type="caution">
    <text evidence="7">Lacks conserved residue(s) required for the propagation of feature annotation.</text>
</comment>
<keyword evidence="4" id="KW-0808">Transferase</keyword>
<dbReference type="SMART" id="SM00388">
    <property type="entry name" value="HisKA"/>
    <property type="match status" value="1"/>
</dbReference>
<accession>L9WB57</accession>
<dbReference type="InterPro" id="IPR004358">
    <property type="entry name" value="Sig_transdc_His_kin-like_C"/>
</dbReference>
<dbReference type="PROSITE" id="PS50109">
    <property type="entry name" value="HIS_KIN"/>
    <property type="match status" value="1"/>
</dbReference>
<dbReference type="SMART" id="SM00065">
    <property type="entry name" value="GAF"/>
    <property type="match status" value="1"/>
</dbReference>
<keyword evidence="6" id="KW-0902">Two-component regulatory system</keyword>
<dbReference type="Proteomes" id="UP000011599">
    <property type="component" value="Unassembled WGS sequence"/>
</dbReference>
<evidence type="ECO:0000256" key="4">
    <source>
        <dbReference type="ARBA" id="ARBA00022679"/>
    </source>
</evidence>
<dbReference type="InterPro" id="IPR003018">
    <property type="entry name" value="GAF"/>
</dbReference>
<dbReference type="GO" id="GO:0000155">
    <property type="term" value="F:phosphorelay sensor kinase activity"/>
    <property type="evidence" value="ECO:0007669"/>
    <property type="project" value="InterPro"/>
</dbReference>
<dbReference type="Pfam" id="PF00512">
    <property type="entry name" value="HisKA"/>
    <property type="match status" value="1"/>
</dbReference>
<evidence type="ECO:0000313" key="11">
    <source>
        <dbReference type="EMBL" id="ELY45523.1"/>
    </source>
</evidence>
<name>L9WB57_9EURY</name>
<feature type="region of interest" description="Disordered" evidence="8">
    <location>
        <begin position="402"/>
        <end position="423"/>
    </location>
</feature>
<gene>
    <name evidence="11" type="ORF">C496_03843</name>
</gene>
<keyword evidence="3" id="KW-0597">Phosphoprotein</keyword>
<dbReference type="InterPro" id="IPR029016">
    <property type="entry name" value="GAF-like_dom_sf"/>
</dbReference>
<dbReference type="Pfam" id="PF13185">
    <property type="entry name" value="GAF_2"/>
    <property type="match status" value="1"/>
</dbReference>
<dbReference type="InterPro" id="IPR036097">
    <property type="entry name" value="HisK_dim/P_sf"/>
</dbReference>
<dbReference type="PROSITE" id="PS50110">
    <property type="entry name" value="RESPONSE_REGULATORY"/>
    <property type="match status" value="1"/>
</dbReference>
<dbReference type="STRING" id="1114856.GCA_000383975_03452"/>
<dbReference type="Pfam" id="PF00072">
    <property type="entry name" value="Response_reg"/>
    <property type="match status" value="1"/>
</dbReference>
<dbReference type="InterPro" id="IPR001789">
    <property type="entry name" value="Sig_transdc_resp-reg_receiver"/>
</dbReference>
<dbReference type="EMBL" id="AOHW01000007">
    <property type="protein sequence ID" value="ELY45523.1"/>
    <property type="molecule type" value="Genomic_DNA"/>
</dbReference>
<dbReference type="Pfam" id="PF02518">
    <property type="entry name" value="HATPase_c"/>
    <property type="match status" value="1"/>
</dbReference>
<keyword evidence="5 11" id="KW-0418">Kinase</keyword>
<evidence type="ECO:0000256" key="1">
    <source>
        <dbReference type="ARBA" id="ARBA00000085"/>
    </source>
</evidence>
<sequence length="519" mass="56181">MLYADTAPTETAAGLERADDRFIVETVTSVDDGLERLTNADIDCIVSTHDTPEIDAIDFLEAVRAEDTDLPVVLFTENGDEALASDVISAGVTDYLRRAAGTDRYEMLATRIVDAVDGSEESSQRRQSALKALHKVATTLQTEETVTAVCERTVAAAADILEFHMCSVILREGEWLVPYAVSAGAQPDGSRRMRIDQGLAGKTYQRGESSVVADVGPDDETDPAKPTYRSAISVPIGDRGVFQAVSTTPNTFDTEDIELAELLVSHTASVVKQLEREEVLRRQNDRLDAFASIVSHDLRNPLNVAEGRLELARESCDNEHLDDIAVALDRMDALIDDVLTLSRQGEAVRDPEPVSLSELCRESWENVATGGATLILDLDRRIWADRSRLQALLENLFRNSVEHGSTNPASQTRQDPAHKDGDLTVTGGTLEDGTGFYVEDDGTGIPEAERESVFESGYSTVPAGTGLGLAIVSDIVAAHGWNRTVATGADGGARFEISGVEWVESERSDCYSTDSSTSK</sequence>
<dbReference type="PATRIC" id="fig|1114856.3.peg.796"/>
<dbReference type="SMART" id="SM00387">
    <property type="entry name" value="HATPase_c"/>
    <property type="match status" value="1"/>
</dbReference>